<proteinExistence type="predicted"/>
<dbReference type="EMBL" id="CP144521">
    <property type="protein sequence ID" value="WWC69027.1"/>
    <property type="molecule type" value="Genomic_DNA"/>
</dbReference>
<evidence type="ECO:0000313" key="2">
    <source>
        <dbReference type="EMBL" id="WWC69027.1"/>
    </source>
</evidence>
<evidence type="ECO:0008006" key="4">
    <source>
        <dbReference type="Google" id="ProtNLM"/>
    </source>
</evidence>
<reference evidence="1" key="1">
    <citation type="submission" date="2013-07" db="EMBL/GenBank/DDBJ databases">
        <title>The Genome Sequence of Cryptococcus pinus CBS10737.</title>
        <authorList>
            <consortium name="The Broad Institute Genome Sequencing Platform"/>
            <person name="Cuomo C."/>
            <person name="Litvintseva A."/>
            <person name="Chen Y."/>
            <person name="Heitman J."/>
            <person name="Sun S."/>
            <person name="Springer D."/>
            <person name="Dromer F."/>
            <person name="Young S.K."/>
            <person name="Zeng Q."/>
            <person name="Gargeya S."/>
            <person name="Fitzgerald M."/>
            <person name="Abouelleil A."/>
            <person name="Alvarado L."/>
            <person name="Berlin A.M."/>
            <person name="Chapman S.B."/>
            <person name="Dewar J."/>
            <person name="Goldberg J."/>
            <person name="Griggs A."/>
            <person name="Gujja S."/>
            <person name="Hansen M."/>
            <person name="Howarth C."/>
            <person name="Imamovic A."/>
            <person name="Larimer J."/>
            <person name="McCowan C."/>
            <person name="Murphy C."/>
            <person name="Pearson M."/>
            <person name="Priest M."/>
            <person name="Roberts A."/>
            <person name="Saif S."/>
            <person name="Shea T."/>
            <person name="Sykes S."/>
            <person name="Wortman J."/>
            <person name="Nusbaum C."/>
            <person name="Birren B."/>
        </authorList>
    </citation>
    <scope>NUCLEOTIDE SEQUENCE [LARGE SCALE GENOMIC DNA]</scope>
    <source>
        <strain evidence="1">CBS 10737</strain>
    </source>
</reference>
<keyword evidence="3" id="KW-1185">Reference proteome</keyword>
<reference evidence="2" key="4">
    <citation type="submission" date="2024-02" db="EMBL/GenBank/DDBJ databases">
        <title>Comparative genomics of Cryptococcus and Kwoniella reveals pathogenesis evolution and contrasting modes of karyotype evolution via chromosome fusion or intercentromeric recombination.</title>
        <authorList>
            <person name="Coelho M.A."/>
            <person name="David-Palma M."/>
            <person name="Shea T."/>
            <person name="Bowers K."/>
            <person name="McGinley-Smith S."/>
            <person name="Mohammad A.W."/>
            <person name="Gnirke A."/>
            <person name="Yurkov A.M."/>
            <person name="Nowrousian M."/>
            <person name="Sun S."/>
            <person name="Cuomo C.A."/>
            <person name="Heitman J."/>
        </authorList>
    </citation>
    <scope>NUCLEOTIDE SEQUENCE</scope>
    <source>
        <strain evidence="2">CBS 10737</strain>
    </source>
</reference>
<gene>
    <name evidence="1" type="ORF">I206_03315</name>
    <name evidence="2" type="ORF">I206_102963</name>
</gene>
<dbReference type="OrthoDB" id="2594518at2759"/>
<dbReference type="RefSeq" id="XP_019012467.1">
    <property type="nucleotide sequence ID" value="XM_019155064.1"/>
</dbReference>
<evidence type="ECO:0000313" key="1">
    <source>
        <dbReference type="EMBL" id="OCF51248.1"/>
    </source>
</evidence>
<dbReference type="GeneID" id="30171684"/>
<protein>
    <recommendedName>
        <fullName evidence="4">BTB domain-containing protein</fullName>
    </recommendedName>
</protein>
<dbReference type="KEGG" id="kpin:30171684"/>
<sequence length="182" mass="21041">MSTTYTTKSGKEYEYYEKFNDTSKNLVLVSSDNLALRVDCTILRTSSSVFRSMFATCDTEGDQVHLPHTAELLGLYIFALDDRHLDLSNITYETFQELLEICIRYDTLSIGPQLFRKLTKIQEFDYTNGYELVVLAAKFDDILTACRIISKIGYEAYGRNSADKFWKTNNWERDIMNKLPST</sequence>
<name>A0A1B9I6T9_9TREE</name>
<dbReference type="AlphaFoldDB" id="A0A1B9I6T9"/>
<accession>A0A1B9I6T9</accession>
<dbReference type="Proteomes" id="UP000094020">
    <property type="component" value="Chromosome 3"/>
</dbReference>
<organism evidence="1">
    <name type="scientific">Kwoniella pini CBS 10737</name>
    <dbReference type="NCBI Taxonomy" id="1296096"/>
    <lineage>
        <taxon>Eukaryota</taxon>
        <taxon>Fungi</taxon>
        <taxon>Dikarya</taxon>
        <taxon>Basidiomycota</taxon>
        <taxon>Agaricomycotina</taxon>
        <taxon>Tremellomycetes</taxon>
        <taxon>Tremellales</taxon>
        <taxon>Cryptococcaceae</taxon>
        <taxon>Kwoniella</taxon>
    </lineage>
</organism>
<reference evidence="2" key="2">
    <citation type="submission" date="2013-07" db="EMBL/GenBank/DDBJ databases">
        <authorList>
            <consortium name="The Broad Institute Genome Sequencing Platform"/>
            <person name="Cuomo C."/>
            <person name="Litvintseva A."/>
            <person name="Chen Y."/>
            <person name="Heitman J."/>
            <person name="Sun S."/>
            <person name="Springer D."/>
            <person name="Dromer F."/>
            <person name="Young S.K."/>
            <person name="Zeng Q."/>
            <person name="Gargeya S."/>
            <person name="Fitzgerald M."/>
            <person name="Abouelleil A."/>
            <person name="Alvarado L."/>
            <person name="Berlin A.M."/>
            <person name="Chapman S.B."/>
            <person name="Dewar J."/>
            <person name="Goldberg J."/>
            <person name="Griggs A."/>
            <person name="Gujja S."/>
            <person name="Hansen M."/>
            <person name="Howarth C."/>
            <person name="Imamovic A."/>
            <person name="Larimer J."/>
            <person name="McCowan C."/>
            <person name="Murphy C."/>
            <person name="Pearson M."/>
            <person name="Priest M."/>
            <person name="Roberts A."/>
            <person name="Saif S."/>
            <person name="Shea T."/>
            <person name="Sykes S."/>
            <person name="Wortman J."/>
            <person name="Nusbaum C."/>
            <person name="Birren B."/>
        </authorList>
    </citation>
    <scope>NUCLEOTIDE SEQUENCE</scope>
    <source>
        <strain evidence="2">CBS 10737</strain>
    </source>
</reference>
<reference evidence="1" key="3">
    <citation type="submission" date="2016-07" db="EMBL/GenBank/DDBJ databases">
        <title>Evolution of pathogenesis and genome organization in the Tremellales.</title>
        <authorList>
            <person name="Cuomo C."/>
            <person name="Litvintseva A."/>
            <person name="Heitman J."/>
            <person name="Chen Y."/>
            <person name="Sun S."/>
            <person name="Springer D."/>
            <person name="Dromer F."/>
            <person name="Young S."/>
            <person name="Zeng Q."/>
            <person name="Chapman S."/>
            <person name="Gujja S."/>
            <person name="Saif S."/>
            <person name="Birren B."/>
        </authorList>
    </citation>
    <scope>NUCLEOTIDE SEQUENCE</scope>
    <source>
        <strain evidence="1">CBS 10737</strain>
    </source>
</reference>
<evidence type="ECO:0000313" key="3">
    <source>
        <dbReference type="Proteomes" id="UP000094020"/>
    </source>
</evidence>
<dbReference type="EMBL" id="KI894009">
    <property type="protein sequence ID" value="OCF51248.1"/>
    <property type="molecule type" value="Genomic_DNA"/>
</dbReference>